<gene>
    <name evidence="3" type="ORF">J057_17340</name>
</gene>
<dbReference type="InterPro" id="IPR036291">
    <property type="entry name" value="NAD(P)-bd_dom_sf"/>
</dbReference>
<dbReference type="SMART" id="SM00829">
    <property type="entry name" value="PKS_ER"/>
    <property type="match status" value="1"/>
</dbReference>
<dbReference type="Pfam" id="PF08240">
    <property type="entry name" value="ADH_N"/>
    <property type="match status" value="1"/>
</dbReference>
<dbReference type="GO" id="GO:0016491">
    <property type="term" value="F:oxidoreductase activity"/>
    <property type="evidence" value="ECO:0007669"/>
    <property type="project" value="UniProtKB-KW"/>
</dbReference>
<dbReference type="RefSeq" id="WP_004581407.1">
    <property type="nucleotide sequence ID" value="NZ_AP028878.1"/>
</dbReference>
<dbReference type="PANTHER" id="PTHR44054">
    <property type="entry name" value="SYNAPTIC VESICLE MEMBRANE PROTEIN VAT-1 HOMOLOG-LIKE"/>
    <property type="match status" value="1"/>
</dbReference>
<dbReference type="AlphaFoldDB" id="N6WQ66"/>
<dbReference type="EMBL" id="APLQ01000014">
    <property type="protein sequence ID" value="ENO13182.1"/>
    <property type="molecule type" value="Genomic_DNA"/>
</dbReference>
<dbReference type="OrthoDB" id="9780520at2"/>
<dbReference type="InterPro" id="IPR013154">
    <property type="entry name" value="ADH-like_N"/>
</dbReference>
<evidence type="ECO:0000313" key="3">
    <source>
        <dbReference type="EMBL" id="ENO13182.1"/>
    </source>
</evidence>
<dbReference type="STRING" id="626887.J057_17340"/>
<dbReference type="Gene3D" id="3.90.180.10">
    <property type="entry name" value="Medium-chain alcohol dehydrogenases, catalytic domain"/>
    <property type="match status" value="1"/>
</dbReference>
<keyword evidence="1" id="KW-0560">Oxidoreductase</keyword>
<feature type="domain" description="Enoyl reductase (ER)" evidence="2">
    <location>
        <begin position="10"/>
        <end position="336"/>
    </location>
</feature>
<sequence>MRRLITPEPGDADVLKVEEVADLQPLPHEVLVNVRAAGLNFADVLARQGLYPDAPPYPNCMGYEFAGVVAAVGSKVEGGWQDKRVFGLSRFNAQAEQVCVPADQLFALPEEMDFETAAAIPVNYLTAWQLLVVMGSLQPEETILIHNAGGGVGLAALDIARKIGARTLGTASPGKHAFLKERGLDEAIDYRADDWENEVAQLTDNKGVELIIDPIGGSHLKRSYKSLRSTGRLGMFGISSASESGLKGRLKLLPTVAGMPILHPIGLMNANKGVFGVNLGHLWEETGKIRIWMQRLLEGYSEGWMRPHVDKVFHFSGGADAHRHLEQRRNIGKVILVPDVR</sequence>
<evidence type="ECO:0000259" key="2">
    <source>
        <dbReference type="SMART" id="SM00829"/>
    </source>
</evidence>
<dbReference type="InterPro" id="IPR020843">
    <property type="entry name" value="ER"/>
</dbReference>
<dbReference type="SUPFAM" id="SSF51735">
    <property type="entry name" value="NAD(P)-binding Rossmann-fold domains"/>
    <property type="match status" value="1"/>
</dbReference>
<proteinExistence type="predicted"/>
<dbReference type="PANTHER" id="PTHR44054:SF1">
    <property type="entry name" value="SYNAPTIC VESICLE MEMBRANE PROTEIN VAT-1 HOMOLOG"/>
    <property type="match status" value="1"/>
</dbReference>
<protein>
    <submittedName>
        <fullName evidence="3">Alcohol dehydrogenase</fullName>
    </submittedName>
</protein>
<evidence type="ECO:0000313" key="4">
    <source>
        <dbReference type="Proteomes" id="UP000013165"/>
    </source>
</evidence>
<dbReference type="Pfam" id="PF13602">
    <property type="entry name" value="ADH_zinc_N_2"/>
    <property type="match status" value="1"/>
</dbReference>
<dbReference type="InterPro" id="IPR052100">
    <property type="entry name" value="SV-ATPase_mito-regulator"/>
</dbReference>
<reference evidence="3 4" key="1">
    <citation type="journal article" date="2013" name="Genome Announc.">
        <title>Genome Sequence of the Polycyclic Aromatic Hydrocarbon-Degrading Bacterium Strain Marinobacter nanhaiticus D15-8WT.</title>
        <authorList>
            <person name="Cui Z."/>
            <person name="Gao W."/>
            <person name="Li Q."/>
            <person name="Xu G."/>
            <person name="Zheng L."/>
        </authorList>
    </citation>
    <scope>NUCLEOTIDE SEQUENCE [LARGE SCALE GENOMIC DNA]</scope>
    <source>
        <strain evidence="3 4">D15-8W</strain>
    </source>
</reference>
<evidence type="ECO:0000256" key="1">
    <source>
        <dbReference type="ARBA" id="ARBA00023002"/>
    </source>
</evidence>
<dbReference type="Proteomes" id="UP000013165">
    <property type="component" value="Unassembled WGS sequence"/>
</dbReference>
<accession>N6WQ66</accession>
<dbReference type="Gene3D" id="3.40.50.720">
    <property type="entry name" value="NAD(P)-binding Rossmann-like Domain"/>
    <property type="match status" value="1"/>
</dbReference>
<name>N6WQ66_9GAMM</name>
<dbReference type="HOGENOM" id="CLU_026673_3_1_6"/>
<comment type="caution">
    <text evidence="3">The sequence shown here is derived from an EMBL/GenBank/DDBJ whole genome shotgun (WGS) entry which is preliminary data.</text>
</comment>
<dbReference type="SUPFAM" id="SSF50129">
    <property type="entry name" value="GroES-like"/>
    <property type="match status" value="1"/>
</dbReference>
<dbReference type="eggNOG" id="COG0604">
    <property type="taxonomic scope" value="Bacteria"/>
</dbReference>
<dbReference type="InterPro" id="IPR011032">
    <property type="entry name" value="GroES-like_sf"/>
</dbReference>
<keyword evidence="4" id="KW-1185">Reference proteome</keyword>
<organism evidence="3 4">
    <name type="scientific">Marinobacter nanhaiticus D15-8W</name>
    <dbReference type="NCBI Taxonomy" id="626887"/>
    <lineage>
        <taxon>Bacteria</taxon>
        <taxon>Pseudomonadati</taxon>
        <taxon>Pseudomonadota</taxon>
        <taxon>Gammaproteobacteria</taxon>
        <taxon>Pseudomonadales</taxon>
        <taxon>Marinobacteraceae</taxon>
        <taxon>Marinobacter</taxon>
    </lineage>
</organism>
<dbReference type="CDD" id="cd08275">
    <property type="entry name" value="MDR3"/>
    <property type="match status" value="1"/>
</dbReference>
<dbReference type="PATRIC" id="fig|626887.3.peg.3465"/>